<organism evidence="2 3">
    <name type="scientific">Chryseobacterium artocarpi</name>
    <dbReference type="NCBI Taxonomy" id="1414727"/>
    <lineage>
        <taxon>Bacteria</taxon>
        <taxon>Pseudomonadati</taxon>
        <taxon>Bacteroidota</taxon>
        <taxon>Flavobacteriia</taxon>
        <taxon>Flavobacteriales</taxon>
        <taxon>Weeksellaceae</taxon>
        <taxon>Chryseobacterium group</taxon>
        <taxon>Chryseobacterium</taxon>
    </lineage>
</organism>
<evidence type="ECO:0000313" key="3">
    <source>
        <dbReference type="Proteomes" id="UP000092651"/>
    </source>
</evidence>
<evidence type="ECO:0000313" key="2">
    <source>
        <dbReference type="EMBL" id="OCA76083.1"/>
    </source>
</evidence>
<dbReference type="RefSeq" id="WP_065393755.1">
    <property type="nucleotide sequence ID" value="NZ_MAYH01000012.1"/>
</dbReference>
<keyword evidence="1" id="KW-0472">Membrane</keyword>
<accession>A0A1B8ZWX2</accession>
<feature type="transmembrane region" description="Helical" evidence="1">
    <location>
        <begin position="209"/>
        <end position="231"/>
    </location>
</feature>
<keyword evidence="1" id="KW-1133">Transmembrane helix</keyword>
<dbReference type="Proteomes" id="UP000092651">
    <property type="component" value="Unassembled WGS sequence"/>
</dbReference>
<dbReference type="OrthoDB" id="1247351at2"/>
<keyword evidence="3" id="KW-1185">Reference proteome</keyword>
<comment type="caution">
    <text evidence="2">The sequence shown here is derived from an EMBL/GenBank/DDBJ whole genome shotgun (WGS) entry which is preliminary data.</text>
</comment>
<keyword evidence="1" id="KW-0812">Transmembrane</keyword>
<evidence type="ECO:0000256" key="1">
    <source>
        <dbReference type="SAM" id="Phobius"/>
    </source>
</evidence>
<dbReference type="EMBL" id="MAYH01000012">
    <property type="protein sequence ID" value="OCA76083.1"/>
    <property type="molecule type" value="Genomic_DNA"/>
</dbReference>
<feature type="transmembrane region" description="Helical" evidence="1">
    <location>
        <begin position="21"/>
        <end position="47"/>
    </location>
</feature>
<protein>
    <submittedName>
        <fullName evidence="2">Uncharacterized protein</fullName>
    </submittedName>
</protein>
<proteinExistence type="predicted"/>
<name>A0A1B8ZWX2_9FLAO</name>
<feature type="transmembrane region" description="Helical" evidence="1">
    <location>
        <begin position="53"/>
        <end position="77"/>
    </location>
</feature>
<gene>
    <name evidence="2" type="ORF">BBI01_05140</name>
</gene>
<dbReference type="AlphaFoldDB" id="A0A1B8ZWX2"/>
<reference evidence="2 3" key="1">
    <citation type="submission" date="2016-07" db="EMBL/GenBank/DDBJ databases">
        <authorList>
            <person name="Jeong J.-J."/>
            <person name="Kim D.W."/>
            <person name="Sang M.K."/>
            <person name="Choi I.-G."/>
            <person name="Kim K.D."/>
        </authorList>
    </citation>
    <scope>NUCLEOTIDE SEQUENCE [LARGE SCALE GENOMIC DNA]</scope>
    <source>
        <strain evidence="2 3">UTM-3</strain>
    </source>
</reference>
<sequence>MKKEELKFPRIESTINWWATGLLRLAFFLLIGAFFTLFILGPVYGIYNKGFKYMLSIALTCWAVSLLILIPAVRYYIIRRRKTASKIVIDSTGILFYNSKNEIVDKILYKELHTSNQDFDIYTVTPVGSGIVPLLEITLQPEQKDITKKRIDMNLPLYSVKNKSALYAHFMQGIAIFRPDLTIDPMALKSFSIDPNTWKVNDKGVSKGGWLLLLAVFIVVGIILGITRLLFLYKTGN</sequence>